<dbReference type="EC" id="3.1.-.-" evidence="5"/>
<evidence type="ECO:0000256" key="3">
    <source>
        <dbReference type="ARBA" id="ARBA00022723"/>
    </source>
</evidence>
<feature type="binding site" evidence="5">
    <location>
        <position position="5"/>
    </location>
    <ligand>
        <name>Mg(2+)</name>
        <dbReference type="ChEBI" id="CHEBI:18420"/>
    </ligand>
</feature>
<reference evidence="7" key="1">
    <citation type="submission" date="2008-01" db="EMBL/GenBank/DDBJ databases">
        <title>Complete sequence of chromosome of Caulobacter sp. K31.</title>
        <authorList>
            <consortium name="US DOE Joint Genome Institute"/>
            <person name="Copeland A."/>
            <person name="Lucas S."/>
            <person name="Lapidus A."/>
            <person name="Barry K."/>
            <person name="Glavina del Rio T."/>
            <person name="Dalin E."/>
            <person name="Tice H."/>
            <person name="Pitluck S."/>
            <person name="Bruce D."/>
            <person name="Goodwin L."/>
            <person name="Thompson L.S."/>
            <person name="Brettin T."/>
            <person name="Detter J.C."/>
            <person name="Han C."/>
            <person name="Schmutz J."/>
            <person name="Larimer F."/>
            <person name="Land M."/>
            <person name="Hauser L."/>
            <person name="Kyrpides N."/>
            <person name="Kim E."/>
            <person name="Stephens C."/>
            <person name="Richardson P."/>
        </authorList>
    </citation>
    <scope>NUCLEOTIDE SEQUENCE [LARGE SCALE GENOMIC DNA]</scope>
    <source>
        <strain evidence="7">K31</strain>
    </source>
</reference>
<proteinExistence type="inferred from homology"/>
<sequence>MMVVDASALVSILLREPGWGRFMDAILGAGGGLISPVNAWETHIRTVAFKGEAGRAEAESLMDDLNLVITPIDAEQTRIAIEARLRYGRNVLNMGDCFAYALAKTHGGGVLLYQGEDFTRTDILSALPAA</sequence>
<gene>
    <name evidence="5" type="primary">vapC</name>
    <name evidence="7" type="ordered locus">Caul_0945</name>
</gene>
<evidence type="ECO:0000256" key="4">
    <source>
        <dbReference type="ARBA" id="ARBA00022801"/>
    </source>
</evidence>
<feature type="domain" description="PIN" evidence="6">
    <location>
        <begin position="2"/>
        <end position="123"/>
    </location>
</feature>
<comment type="similarity">
    <text evidence="5">Belongs to the PINc/VapC protein family.</text>
</comment>
<keyword evidence="4 5" id="KW-0378">Hydrolase</keyword>
<dbReference type="CDD" id="cd09871">
    <property type="entry name" value="PIN_MtVapC28-VapC30-like"/>
    <property type="match status" value="1"/>
</dbReference>
<dbReference type="HOGENOM" id="CLU_144760_0_0_5"/>
<dbReference type="eggNOG" id="COG3742">
    <property type="taxonomic scope" value="Bacteria"/>
</dbReference>
<dbReference type="OrthoDB" id="32625at2"/>
<keyword evidence="5" id="KW-0460">Magnesium</keyword>
<dbReference type="Gene3D" id="3.40.50.1010">
    <property type="entry name" value="5'-nuclease"/>
    <property type="match status" value="1"/>
</dbReference>
<evidence type="ECO:0000259" key="6">
    <source>
        <dbReference type="Pfam" id="PF01850"/>
    </source>
</evidence>
<dbReference type="EMBL" id="CP000927">
    <property type="protein sequence ID" value="ABZ70076.1"/>
    <property type="molecule type" value="Genomic_DNA"/>
</dbReference>
<dbReference type="GO" id="GO:0000287">
    <property type="term" value="F:magnesium ion binding"/>
    <property type="evidence" value="ECO:0007669"/>
    <property type="project" value="UniProtKB-UniRule"/>
</dbReference>
<comment type="cofactor">
    <cofactor evidence="5">
        <name>Mg(2+)</name>
        <dbReference type="ChEBI" id="CHEBI:18420"/>
    </cofactor>
</comment>
<evidence type="ECO:0000256" key="1">
    <source>
        <dbReference type="ARBA" id="ARBA00022649"/>
    </source>
</evidence>
<keyword evidence="2 5" id="KW-0540">Nuclease</keyword>
<dbReference type="Pfam" id="PF01850">
    <property type="entry name" value="PIN"/>
    <property type="match status" value="1"/>
</dbReference>
<evidence type="ECO:0000256" key="2">
    <source>
        <dbReference type="ARBA" id="ARBA00022722"/>
    </source>
</evidence>
<protein>
    <recommendedName>
        <fullName evidence="5">Ribonuclease VapC</fullName>
        <shortName evidence="5">RNase VapC</shortName>
        <ecNumber evidence="5">3.1.-.-</ecNumber>
    </recommendedName>
    <alternativeName>
        <fullName evidence="5">Toxin VapC</fullName>
    </alternativeName>
</protein>
<dbReference type="GO" id="GO:0004540">
    <property type="term" value="F:RNA nuclease activity"/>
    <property type="evidence" value="ECO:0007669"/>
    <property type="project" value="InterPro"/>
</dbReference>
<evidence type="ECO:0000313" key="7">
    <source>
        <dbReference type="EMBL" id="ABZ70076.1"/>
    </source>
</evidence>
<dbReference type="AlphaFoldDB" id="B0SW79"/>
<keyword evidence="3 5" id="KW-0479">Metal-binding</keyword>
<dbReference type="GO" id="GO:0090729">
    <property type="term" value="F:toxin activity"/>
    <property type="evidence" value="ECO:0007669"/>
    <property type="project" value="UniProtKB-KW"/>
</dbReference>
<dbReference type="HAMAP" id="MF_00265">
    <property type="entry name" value="VapC_Nob1"/>
    <property type="match status" value="1"/>
</dbReference>
<dbReference type="InterPro" id="IPR022907">
    <property type="entry name" value="VapC_family"/>
</dbReference>
<organism evidence="7">
    <name type="scientific">Caulobacter sp. (strain K31)</name>
    <dbReference type="NCBI Taxonomy" id="366602"/>
    <lineage>
        <taxon>Bacteria</taxon>
        <taxon>Pseudomonadati</taxon>
        <taxon>Pseudomonadota</taxon>
        <taxon>Alphaproteobacteria</taxon>
        <taxon>Caulobacterales</taxon>
        <taxon>Caulobacteraceae</taxon>
        <taxon>Caulobacter</taxon>
    </lineage>
</organism>
<dbReference type="GO" id="GO:0016787">
    <property type="term" value="F:hydrolase activity"/>
    <property type="evidence" value="ECO:0007669"/>
    <property type="project" value="UniProtKB-KW"/>
</dbReference>
<keyword evidence="5" id="KW-0800">Toxin</keyword>
<dbReference type="InterPro" id="IPR029060">
    <property type="entry name" value="PIN-like_dom_sf"/>
</dbReference>
<comment type="function">
    <text evidence="5">Toxic component of a toxin-antitoxin (TA) system. An RNase.</text>
</comment>
<dbReference type="KEGG" id="cak:Caul_0945"/>
<keyword evidence="1 5" id="KW-1277">Toxin-antitoxin system</keyword>
<feature type="binding site" evidence="5">
    <location>
        <position position="96"/>
    </location>
    <ligand>
        <name>Mg(2+)</name>
        <dbReference type="ChEBI" id="CHEBI:18420"/>
    </ligand>
</feature>
<dbReference type="STRING" id="366602.Caul_0945"/>
<dbReference type="InterPro" id="IPR002716">
    <property type="entry name" value="PIN_dom"/>
</dbReference>
<accession>B0SW79</accession>
<evidence type="ECO:0000256" key="5">
    <source>
        <dbReference type="HAMAP-Rule" id="MF_00265"/>
    </source>
</evidence>
<name>B0SW79_CAUSK</name>
<dbReference type="SUPFAM" id="SSF88723">
    <property type="entry name" value="PIN domain-like"/>
    <property type="match status" value="1"/>
</dbReference>